<dbReference type="EMBL" id="CAJHJT010000001">
    <property type="protein sequence ID" value="CAD6995578.1"/>
    <property type="molecule type" value="Genomic_DNA"/>
</dbReference>
<dbReference type="Proteomes" id="UP000606786">
    <property type="component" value="Unassembled WGS sequence"/>
</dbReference>
<sequence>MANTLSGISHAIAKPQNIGNIPTHTFVTINGTIVLTNIFSVLNRSHPKIKSEYWMCARGALNRKYREDVMHSASFKNSWTSLLSSPPFIVIVNEPRQLLVDEQLIAATNATCNIVRSRISPLSEHCIRRSIKVVTLFKSEESTLLSCYLYNILLQFVSSKQS</sequence>
<keyword evidence="2" id="KW-1185">Reference proteome</keyword>
<organism evidence="1 2">
    <name type="scientific">Ceratitis capitata</name>
    <name type="common">Mediterranean fruit fly</name>
    <name type="synonym">Tephritis capitata</name>
    <dbReference type="NCBI Taxonomy" id="7213"/>
    <lineage>
        <taxon>Eukaryota</taxon>
        <taxon>Metazoa</taxon>
        <taxon>Ecdysozoa</taxon>
        <taxon>Arthropoda</taxon>
        <taxon>Hexapoda</taxon>
        <taxon>Insecta</taxon>
        <taxon>Pterygota</taxon>
        <taxon>Neoptera</taxon>
        <taxon>Endopterygota</taxon>
        <taxon>Diptera</taxon>
        <taxon>Brachycera</taxon>
        <taxon>Muscomorpha</taxon>
        <taxon>Tephritoidea</taxon>
        <taxon>Tephritidae</taxon>
        <taxon>Ceratitis</taxon>
        <taxon>Ceratitis</taxon>
    </lineage>
</organism>
<dbReference type="AlphaFoldDB" id="A0A811UB63"/>
<evidence type="ECO:0000313" key="2">
    <source>
        <dbReference type="Proteomes" id="UP000606786"/>
    </source>
</evidence>
<comment type="caution">
    <text evidence="1">The sequence shown here is derived from an EMBL/GenBank/DDBJ whole genome shotgun (WGS) entry which is preliminary data.</text>
</comment>
<name>A0A811UB63_CERCA</name>
<protein>
    <submittedName>
        <fullName evidence="1">(Mediterranean fruit fly) hypothetical protein</fullName>
    </submittedName>
</protein>
<evidence type="ECO:0000313" key="1">
    <source>
        <dbReference type="EMBL" id="CAD6995578.1"/>
    </source>
</evidence>
<accession>A0A811UB63</accession>
<gene>
    <name evidence="1" type="ORF">CCAP1982_LOCUS4288</name>
</gene>
<proteinExistence type="predicted"/>
<reference evidence="1" key="1">
    <citation type="submission" date="2020-11" db="EMBL/GenBank/DDBJ databases">
        <authorList>
            <person name="Whitehead M."/>
        </authorList>
    </citation>
    <scope>NUCLEOTIDE SEQUENCE</scope>
    <source>
        <strain evidence="1">EGII</strain>
    </source>
</reference>